<comment type="subcellular location">
    <subcellularLocation>
        <location evidence="1">Cell membrane</location>
        <topology evidence="1">Multi-pass membrane protein</topology>
    </subcellularLocation>
</comment>
<dbReference type="InterPro" id="IPR017871">
    <property type="entry name" value="ABC_transporter-like_CS"/>
</dbReference>
<organism evidence="12 13">
    <name type="scientific">Eiseniibacteriota bacterium</name>
    <dbReference type="NCBI Taxonomy" id="2212470"/>
    <lineage>
        <taxon>Bacteria</taxon>
        <taxon>Candidatus Eiseniibacteriota</taxon>
    </lineage>
</organism>
<sequence length="581" mass="64124">MAGSRYTDWAICRRLLRQARPYWPHLVGLFLLSLLAAPLQLLNPLPLKIAVDSVIGSHPLPHFLAGVLPESLAHSKALLLLLAAGMLIAIALVVQPHGVATWWLQTYIGERLVLDFRARLFAHMQRLSLSYHDTRGTTDSTYRIQYDALSPQNLAITGIIPLATVAVTLAGMVYVLDRIDRHLAAVALAVCPILFLLSHTFGQRVRRRWRDLKKLDSSAMSVVQEVLSAVRVVKVFGREEHEQRRFLRHSNERFQGQVDIAVQQGWFDLLVGLTIAAGTAVVLFVGVTGVRTGRLTLGELLIAMTYLGQIYPSLRTLSKKLTDIQSGLAGAERAFLLLDQTPEVAERPDARPLKRSRGAVTFRDVSFSYDKAHPVLECVTFEVAPGTRLGILGRTGAGKTTLVSLLTRFYDPDAGAILLDGTDLRDYKLSDLRNQFAIVLQETVLFATTIAENIAYGRPGASEQKILEAARHASIHDFIASLPDGYETQVGERGMKLSGGERQRIALARAFLKDAPVLILDEPTTSVDSATEAAILNALDLLMRGRTTFVITHHPRLLEWCDTRLVLEHGRLGSQLDAKLG</sequence>
<keyword evidence="2" id="KW-0813">Transport</keyword>
<accession>A0A538TBC9</accession>
<protein>
    <submittedName>
        <fullName evidence="12">ABC transporter ATP-binding protein</fullName>
    </submittedName>
</protein>
<comment type="caution">
    <text evidence="12">The sequence shown here is derived from an EMBL/GenBank/DDBJ whole genome shotgun (WGS) entry which is preliminary data.</text>
</comment>
<evidence type="ECO:0000256" key="5">
    <source>
        <dbReference type="ARBA" id="ARBA00022741"/>
    </source>
</evidence>
<dbReference type="AlphaFoldDB" id="A0A538TBC9"/>
<keyword evidence="4 9" id="KW-0812">Transmembrane</keyword>
<dbReference type="Gene3D" id="1.20.1560.10">
    <property type="entry name" value="ABC transporter type 1, transmembrane domain"/>
    <property type="match status" value="1"/>
</dbReference>
<evidence type="ECO:0000313" key="12">
    <source>
        <dbReference type="EMBL" id="TMQ60955.1"/>
    </source>
</evidence>
<dbReference type="PANTHER" id="PTHR43394:SF1">
    <property type="entry name" value="ATP-BINDING CASSETTE SUB-FAMILY B MEMBER 10, MITOCHONDRIAL"/>
    <property type="match status" value="1"/>
</dbReference>
<feature type="transmembrane region" description="Helical" evidence="9">
    <location>
        <begin position="153"/>
        <end position="176"/>
    </location>
</feature>
<name>A0A538TBC9_UNCEI</name>
<feature type="domain" description="ABC transmembrane type-1" evidence="11">
    <location>
        <begin position="27"/>
        <end position="326"/>
    </location>
</feature>
<proteinExistence type="predicted"/>
<dbReference type="PROSITE" id="PS50893">
    <property type="entry name" value="ABC_TRANSPORTER_2"/>
    <property type="match status" value="1"/>
</dbReference>
<dbReference type="InterPro" id="IPR003593">
    <property type="entry name" value="AAA+_ATPase"/>
</dbReference>
<feature type="domain" description="ABC transporter" evidence="10">
    <location>
        <begin position="360"/>
        <end position="580"/>
    </location>
</feature>
<dbReference type="SMART" id="SM00382">
    <property type="entry name" value="AAA"/>
    <property type="match status" value="1"/>
</dbReference>
<dbReference type="FunFam" id="3.40.50.300:FF:000221">
    <property type="entry name" value="Multidrug ABC transporter ATP-binding protein"/>
    <property type="match status" value="1"/>
</dbReference>
<keyword evidence="5" id="KW-0547">Nucleotide-binding</keyword>
<keyword evidence="7 9" id="KW-1133">Transmembrane helix</keyword>
<dbReference type="PROSITE" id="PS00211">
    <property type="entry name" value="ABC_TRANSPORTER_1"/>
    <property type="match status" value="1"/>
</dbReference>
<feature type="transmembrane region" description="Helical" evidence="9">
    <location>
        <begin position="77"/>
        <end position="94"/>
    </location>
</feature>
<evidence type="ECO:0000256" key="9">
    <source>
        <dbReference type="SAM" id="Phobius"/>
    </source>
</evidence>
<feature type="transmembrane region" description="Helical" evidence="9">
    <location>
        <begin position="182"/>
        <end position="202"/>
    </location>
</feature>
<dbReference type="InterPro" id="IPR036640">
    <property type="entry name" value="ABC1_TM_sf"/>
</dbReference>
<dbReference type="GO" id="GO:0015421">
    <property type="term" value="F:ABC-type oligopeptide transporter activity"/>
    <property type="evidence" value="ECO:0007669"/>
    <property type="project" value="TreeGrafter"/>
</dbReference>
<dbReference type="PROSITE" id="PS50929">
    <property type="entry name" value="ABC_TM1F"/>
    <property type="match status" value="1"/>
</dbReference>
<evidence type="ECO:0000256" key="1">
    <source>
        <dbReference type="ARBA" id="ARBA00004651"/>
    </source>
</evidence>
<keyword evidence="3" id="KW-1003">Cell membrane</keyword>
<evidence type="ECO:0000256" key="6">
    <source>
        <dbReference type="ARBA" id="ARBA00022840"/>
    </source>
</evidence>
<keyword evidence="6 12" id="KW-0067">ATP-binding</keyword>
<dbReference type="Gene3D" id="3.40.50.300">
    <property type="entry name" value="P-loop containing nucleotide triphosphate hydrolases"/>
    <property type="match status" value="1"/>
</dbReference>
<dbReference type="PANTHER" id="PTHR43394">
    <property type="entry name" value="ATP-DEPENDENT PERMEASE MDL1, MITOCHONDRIAL"/>
    <property type="match status" value="1"/>
</dbReference>
<evidence type="ECO:0000313" key="13">
    <source>
        <dbReference type="Proteomes" id="UP000316852"/>
    </source>
</evidence>
<evidence type="ECO:0000256" key="2">
    <source>
        <dbReference type="ARBA" id="ARBA00022448"/>
    </source>
</evidence>
<dbReference type="Pfam" id="PF00664">
    <property type="entry name" value="ABC_membrane"/>
    <property type="match status" value="1"/>
</dbReference>
<dbReference type="EMBL" id="VBOW01000003">
    <property type="protein sequence ID" value="TMQ60955.1"/>
    <property type="molecule type" value="Genomic_DNA"/>
</dbReference>
<feature type="transmembrane region" description="Helical" evidence="9">
    <location>
        <begin position="21"/>
        <end position="42"/>
    </location>
</feature>
<dbReference type="Pfam" id="PF00005">
    <property type="entry name" value="ABC_tran"/>
    <property type="match status" value="1"/>
</dbReference>
<dbReference type="InterPro" id="IPR039421">
    <property type="entry name" value="Type_1_exporter"/>
</dbReference>
<feature type="transmembrane region" description="Helical" evidence="9">
    <location>
        <begin position="266"/>
        <end position="287"/>
    </location>
</feature>
<dbReference type="GO" id="GO:0005524">
    <property type="term" value="F:ATP binding"/>
    <property type="evidence" value="ECO:0007669"/>
    <property type="project" value="UniProtKB-KW"/>
</dbReference>
<evidence type="ECO:0000259" key="10">
    <source>
        <dbReference type="PROSITE" id="PS50893"/>
    </source>
</evidence>
<evidence type="ECO:0000256" key="3">
    <source>
        <dbReference type="ARBA" id="ARBA00022475"/>
    </source>
</evidence>
<dbReference type="Proteomes" id="UP000316852">
    <property type="component" value="Unassembled WGS sequence"/>
</dbReference>
<evidence type="ECO:0000259" key="11">
    <source>
        <dbReference type="PROSITE" id="PS50929"/>
    </source>
</evidence>
<dbReference type="InterPro" id="IPR011527">
    <property type="entry name" value="ABC1_TM_dom"/>
</dbReference>
<evidence type="ECO:0000256" key="8">
    <source>
        <dbReference type="ARBA" id="ARBA00023136"/>
    </source>
</evidence>
<evidence type="ECO:0000256" key="4">
    <source>
        <dbReference type="ARBA" id="ARBA00022692"/>
    </source>
</evidence>
<evidence type="ECO:0000256" key="7">
    <source>
        <dbReference type="ARBA" id="ARBA00022989"/>
    </source>
</evidence>
<dbReference type="GO" id="GO:0005886">
    <property type="term" value="C:plasma membrane"/>
    <property type="evidence" value="ECO:0007669"/>
    <property type="project" value="UniProtKB-SubCell"/>
</dbReference>
<dbReference type="SUPFAM" id="SSF52540">
    <property type="entry name" value="P-loop containing nucleoside triphosphate hydrolases"/>
    <property type="match status" value="1"/>
</dbReference>
<keyword evidence="8 9" id="KW-0472">Membrane</keyword>
<dbReference type="InterPro" id="IPR003439">
    <property type="entry name" value="ABC_transporter-like_ATP-bd"/>
</dbReference>
<reference evidence="12 13" key="1">
    <citation type="journal article" date="2019" name="Nat. Microbiol.">
        <title>Mediterranean grassland soil C-N compound turnover is dependent on rainfall and depth, and is mediated by genomically divergent microorganisms.</title>
        <authorList>
            <person name="Diamond S."/>
            <person name="Andeer P.F."/>
            <person name="Li Z."/>
            <person name="Crits-Christoph A."/>
            <person name="Burstein D."/>
            <person name="Anantharaman K."/>
            <person name="Lane K.R."/>
            <person name="Thomas B.C."/>
            <person name="Pan C."/>
            <person name="Northen T.R."/>
            <person name="Banfield J.F."/>
        </authorList>
    </citation>
    <scope>NUCLEOTIDE SEQUENCE [LARGE SCALE GENOMIC DNA]</scope>
    <source>
        <strain evidence="12">WS_6</strain>
    </source>
</reference>
<gene>
    <name evidence="12" type="ORF">E6K76_00250</name>
</gene>
<dbReference type="InterPro" id="IPR027417">
    <property type="entry name" value="P-loop_NTPase"/>
</dbReference>
<dbReference type="GO" id="GO:0016887">
    <property type="term" value="F:ATP hydrolysis activity"/>
    <property type="evidence" value="ECO:0007669"/>
    <property type="project" value="InterPro"/>
</dbReference>
<dbReference type="SUPFAM" id="SSF90123">
    <property type="entry name" value="ABC transporter transmembrane region"/>
    <property type="match status" value="1"/>
</dbReference>